<feature type="compositionally biased region" description="Polar residues" evidence="1">
    <location>
        <begin position="24"/>
        <end position="36"/>
    </location>
</feature>
<proteinExistence type="predicted"/>
<feature type="compositionally biased region" description="Basic residues" evidence="1">
    <location>
        <begin position="1"/>
        <end position="18"/>
    </location>
</feature>
<reference evidence="2 3" key="1">
    <citation type="submission" date="2018-03" db="EMBL/GenBank/DDBJ databases">
        <title>Genomic Encyclopedia of Archaeal and Bacterial Type Strains, Phase II (KMG-II): from individual species to whole genera.</title>
        <authorList>
            <person name="Goeker M."/>
        </authorList>
    </citation>
    <scope>NUCLEOTIDE SEQUENCE [LARGE SCALE GENOMIC DNA]</scope>
    <source>
        <strain evidence="2 3">DSM 28229</strain>
    </source>
</reference>
<feature type="region of interest" description="Disordered" evidence="1">
    <location>
        <begin position="1"/>
        <end position="46"/>
    </location>
</feature>
<dbReference type="EMBL" id="QGDO01000011">
    <property type="protein sequence ID" value="PWJ34208.1"/>
    <property type="molecule type" value="Genomic_DNA"/>
</dbReference>
<dbReference type="AlphaFoldDB" id="A0A315YZ75"/>
<name>A0A315YZ75_SEDFL</name>
<dbReference type="InterPro" id="IPR027417">
    <property type="entry name" value="P-loop_NTPase"/>
</dbReference>
<evidence type="ECO:0000256" key="1">
    <source>
        <dbReference type="SAM" id="MobiDB-lite"/>
    </source>
</evidence>
<comment type="caution">
    <text evidence="2">The sequence shown here is derived from an EMBL/GenBank/DDBJ whole genome shotgun (WGS) entry which is preliminary data.</text>
</comment>
<dbReference type="Proteomes" id="UP000245535">
    <property type="component" value="Unassembled WGS sequence"/>
</dbReference>
<dbReference type="OrthoDB" id="937857at2"/>
<dbReference type="RefSeq" id="WP_109623073.1">
    <property type="nucleotide sequence ID" value="NZ_QGDO01000011.1"/>
</dbReference>
<evidence type="ECO:0000313" key="2">
    <source>
        <dbReference type="EMBL" id="PWJ34208.1"/>
    </source>
</evidence>
<evidence type="ECO:0000313" key="3">
    <source>
        <dbReference type="Proteomes" id="UP000245535"/>
    </source>
</evidence>
<gene>
    <name evidence="2" type="ORF">BC781_111118</name>
</gene>
<keyword evidence="3" id="KW-1185">Reference proteome</keyword>
<sequence>MKRIRLGKKNFLRKRQNKERKNDPTPSTQTATLNDKPQTKKLDSNNQYPMKKTINFITQSKGGVGKSTFTYMIANKVMKENATNAVFFDMDPESQSTLQLCDFTNPSKVDLLKSNESDIDRTKFDDFLYDFAEQTTYNECFCDMGAETSKHFVRYLQGDGVLEVIEDIKSMNIQVNVYCVLGGNGDFFPSIQYCEELFGASKEVFSPCIVMNRYYQYKVDAIDKINEVANQFDAEVREFRVLHEEGTEAMSQILQIMGEGKPAYTEAKRGAKIRFNSVLDDFIFRLPSLN</sequence>
<dbReference type="Gene3D" id="3.40.50.300">
    <property type="entry name" value="P-loop containing nucleotide triphosphate hydrolases"/>
    <property type="match status" value="1"/>
</dbReference>
<evidence type="ECO:0008006" key="4">
    <source>
        <dbReference type="Google" id="ProtNLM"/>
    </source>
</evidence>
<accession>A0A315YZ75</accession>
<dbReference type="SUPFAM" id="SSF52540">
    <property type="entry name" value="P-loop containing nucleoside triphosphate hydrolases"/>
    <property type="match status" value="1"/>
</dbReference>
<organism evidence="2 3">
    <name type="scientific">Sediminitomix flava</name>
    <dbReference type="NCBI Taxonomy" id="379075"/>
    <lineage>
        <taxon>Bacteria</taxon>
        <taxon>Pseudomonadati</taxon>
        <taxon>Bacteroidota</taxon>
        <taxon>Cytophagia</taxon>
        <taxon>Cytophagales</taxon>
        <taxon>Flammeovirgaceae</taxon>
        <taxon>Sediminitomix</taxon>
    </lineage>
</organism>
<protein>
    <recommendedName>
        <fullName evidence="4">Cellulose biosynthesis protein BcsQ</fullName>
    </recommendedName>
</protein>